<dbReference type="Proteomes" id="UP000255036">
    <property type="component" value="Unassembled WGS sequence"/>
</dbReference>
<dbReference type="EMBL" id="QRCT01000029">
    <property type="protein sequence ID" value="RDU23321.1"/>
    <property type="molecule type" value="Genomic_DNA"/>
</dbReference>
<gene>
    <name evidence="1" type="ORF">DWV06_10295</name>
</gene>
<organism evidence="1 2">
    <name type="scientific">Anaerosacchariphilus polymeriproducens</name>
    <dbReference type="NCBI Taxonomy" id="1812858"/>
    <lineage>
        <taxon>Bacteria</taxon>
        <taxon>Bacillati</taxon>
        <taxon>Bacillota</taxon>
        <taxon>Clostridia</taxon>
        <taxon>Lachnospirales</taxon>
        <taxon>Lachnospiraceae</taxon>
        <taxon>Anaerosacchariphilus</taxon>
    </lineage>
</organism>
<reference evidence="1 2" key="1">
    <citation type="submission" date="2018-07" db="EMBL/GenBank/DDBJ databases">
        <title>Anaerosacharophilus polymeroproducens gen. nov. sp. nov., an anaerobic bacterium isolated from salt field.</title>
        <authorList>
            <person name="Kim W."/>
            <person name="Yang S.-H."/>
            <person name="Oh J."/>
            <person name="Lee J.-H."/>
            <person name="Kwon K.K."/>
        </authorList>
    </citation>
    <scope>NUCLEOTIDE SEQUENCE [LARGE SCALE GENOMIC DNA]</scope>
    <source>
        <strain evidence="1 2">MCWD5</strain>
    </source>
</reference>
<evidence type="ECO:0000313" key="2">
    <source>
        <dbReference type="Proteomes" id="UP000255036"/>
    </source>
</evidence>
<keyword evidence="2" id="KW-1185">Reference proteome</keyword>
<protein>
    <submittedName>
        <fullName evidence="1">Uncharacterized protein</fullName>
    </submittedName>
</protein>
<evidence type="ECO:0000313" key="1">
    <source>
        <dbReference type="EMBL" id="RDU23321.1"/>
    </source>
</evidence>
<comment type="caution">
    <text evidence="1">The sequence shown here is derived from an EMBL/GenBank/DDBJ whole genome shotgun (WGS) entry which is preliminary data.</text>
</comment>
<dbReference type="AlphaFoldDB" id="A0A371AUU4"/>
<accession>A0A371AUU4</accession>
<sequence length="72" mass="8358">MEFKMERQGLVKIGQTVTVQESKLPNSYYYTIVPAVAMSGNYTFNERLDKLEGKIIDIKQTEKGYFVIVEFE</sequence>
<proteinExistence type="predicted"/>
<dbReference type="OrthoDB" id="9797770at2"/>
<name>A0A371AUU4_9FIRM</name>